<organism evidence="3 4">
    <name type="scientific">Chlamydomonas reinhardtii</name>
    <name type="common">Chlamydomonas smithii</name>
    <dbReference type="NCBI Taxonomy" id="3055"/>
    <lineage>
        <taxon>Eukaryota</taxon>
        <taxon>Viridiplantae</taxon>
        <taxon>Chlorophyta</taxon>
        <taxon>core chlorophytes</taxon>
        <taxon>Chlorophyceae</taxon>
        <taxon>CS clade</taxon>
        <taxon>Chlamydomonadales</taxon>
        <taxon>Chlamydomonadaceae</taxon>
        <taxon>Chlamydomonas</taxon>
    </lineage>
</organism>
<proteinExistence type="predicted"/>
<feature type="compositionally biased region" description="Low complexity" evidence="1">
    <location>
        <begin position="480"/>
        <end position="491"/>
    </location>
</feature>
<dbReference type="InterPro" id="IPR027417">
    <property type="entry name" value="P-loop_NTPase"/>
</dbReference>
<feature type="compositionally biased region" description="Gly residues" evidence="1">
    <location>
        <begin position="716"/>
        <end position="728"/>
    </location>
</feature>
<dbReference type="Gene3D" id="3.40.50.300">
    <property type="entry name" value="P-loop containing nucleotide triphosphate hydrolases"/>
    <property type="match status" value="1"/>
</dbReference>
<feature type="compositionally biased region" description="Pro residues" evidence="1">
    <location>
        <begin position="1489"/>
        <end position="1500"/>
    </location>
</feature>
<feature type="compositionally biased region" description="Basic and acidic residues" evidence="1">
    <location>
        <begin position="217"/>
        <end position="226"/>
    </location>
</feature>
<feature type="compositionally biased region" description="Low complexity" evidence="1">
    <location>
        <begin position="51"/>
        <end position="64"/>
    </location>
</feature>
<keyword evidence="4" id="KW-1185">Reference proteome</keyword>
<feature type="compositionally biased region" description="Low complexity" evidence="1">
    <location>
        <begin position="541"/>
        <end position="558"/>
    </location>
</feature>
<dbReference type="InParanoid" id="A0A2K3D3N5"/>
<feature type="compositionally biased region" description="Polar residues" evidence="1">
    <location>
        <begin position="381"/>
        <end position="391"/>
    </location>
</feature>
<accession>A0A2K3D3N5</accession>
<feature type="compositionally biased region" description="Polar residues" evidence="1">
    <location>
        <begin position="575"/>
        <end position="597"/>
    </location>
</feature>
<feature type="compositionally biased region" description="Low complexity" evidence="1">
    <location>
        <begin position="645"/>
        <end position="666"/>
    </location>
</feature>
<feature type="domain" description="SF4 helicase" evidence="2">
    <location>
        <begin position="1114"/>
        <end position="1405"/>
    </location>
</feature>
<dbReference type="RefSeq" id="XP_042918380.1">
    <property type="nucleotide sequence ID" value="XM_043068285.1"/>
</dbReference>
<feature type="compositionally biased region" description="Pro residues" evidence="1">
    <location>
        <begin position="528"/>
        <end position="540"/>
    </location>
</feature>
<protein>
    <recommendedName>
        <fullName evidence="2">SF4 helicase domain-containing protein</fullName>
    </recommendedName>
</protein>
<feature type="compositionally biased region" description="Basic and acidic residues" evidence="1">
    <location>
        <begin position="1682"/>
        <end position="1699"/>
    </location>
</feature>
<dbReference type="PANTHER" id="PTHR12873:SF0">
    <property type="entry name" value="TWINKLE MTDNA HELICASE"/>
    <property type="match status" value="1"/>
</dbReference>
<dbReference type="GO" id="GO:0003697">
    <property type="term" value="F:single-stranded DNA binding"/>
    <property type="evidence" value="ECO:0000318"/>
    <property type="project" value="GO_Central"/>
</dbReference>
<feature type="region of interest" description="Disordered" evidence="1">
    <location>
        <begin position="215"/>
        <end position="443"/>
    </location>
</feature>
<dbReference type="KEGG" id="cre:CHLRE_12g514950v5"/>
<dbReference type="SUPFAM" id="SSF52540">
    <property type="entry name" value="P-loop containing nucleoside triphosphate hydrolases"/>
    <property type="match status" value="1"/>
</dbReference>
<dbReference type="Gramene" id="PNW75152">
    <property type="protein sequence ID" value="PNW75152"/>
    <property type="gene ID" value="CHLRE_12g514950v5"/>
</dbReference>
<dbReference type="InterPro" id="IPR027032">
    <property type="entry name" value="Twinkle-like"/>
</dbReference>
<evidence type="ECO:0000313" key="3">
    <source>
        <dbReference type="EMBL" id="PNW75152.1"/>
    </source>
</evidence>
<dbReference type="PROSITE" id="PS51199">
    <property type="entry name" value="SF4_HELICASE"/>
    <property type="match status" value="1"/>
</dbReference>
<evidence type="ECO:0000259" key="2">
    <source>
        <dbReference type="PROSITE" id="PS51199"/>
    </source>
</evidence>
<sequence>MQFGGFAGPSRASASGSAEAPSASASGAQRSRFTRHTPAPAPACIGPEHNAAPAEGASASSSAGGRYGSYHTGLGPLAGLINRPRRRHVAGGVAAATAASLTALPQCRAPLTALPGLRATASVCRAAAAASGSGSAAGADLCNAPLAGGLPLRLRLTRCHAFGARGGQGGGDSDGEASSSLSGAKINCSECGEPLRLTNVKGHFERGCRKLPAGVTEDERSQLIRQHEKKLRRANGLDGDGGGSGHGMLPSRSARTRRTDSRSTMVMLRDDNSGSCSGSEDGAEGQGEAERRQGGRGAPGASGAPGSVASRSRNPGHNSASGTGVGSSSDANGTSSAAAGTARSRSGSSTGAAEASSGSSRNDAGGSASGNAVPAAAGASKRSTARSSPSRWTRPASADDGGGAGTSVLDRPPGPSDATVPGSGDRDGPGAAAAAAGGAPLRGDVLPLASQADMNAGAALADLQLPVDAAAVAGLTQADGLLPQPLQGSPSGSPPGSPPAASTSRPDWLKVGPVATSGGGAGRLPAPSSAPSPPAAPLPSAPTASPVASLSASAAVPVQLGTGPAVNKPAGALGTWNSMTVTQHSRTSGAGSVSPPLSEQRDPSKRPEQTAAQPRGTVPGAAAPAPPSPAKTQPPARGHGADTKAQQPAQPQAQGPGQEPDEGVPVPVLDPVAVAAEAAHVDNGLTGSRRAMAVAGVEASARRAAPVAAPASTAGPGTGRAAGTGAGGQSQDNEVALREMMTQNGGLQGRTKKVYKTPFITFHNPPGFDRNDPYFTSLTPEALTWLRHTRRISDDVIRAARLYVEPAPPLLDKASGRQVPRLALCFPYFVHGRIVNVKKRFFVPEWAQPFSKKDFRLGYGCELVAYGHDDLMRHIAAAGGGGAVTVVVVEGEMDKLALNTVGYWNVVSVPNGAALAKLNPANPDAPPRQQFSSEPDRAAAEEARYYSWLESLLRLLPDPAKAVFVLATDTDTAGRGLRAELMRRLGRERCWEVTSWDNEFLVNALGQLGAPAGGEDAMHTPAPHSNGATYGAAAGSSASSGEGHSGNGNGAAAAASGSSAVDTGRRKDANDVLVLDGPERLARLLAEEARPAKLRGLATFREYEEALTSYYLQEDPLALGVSTGWPSLDKYYRVAPGELTIVTGIPNSGKSEFLDALLVNLAENHGWAFAMCSLEKGPVPHLKALIEKRMRKPFKTTKHNGQWVPAMSMPELVSGFQWVADHFHLIRYDEADDTGSPSIDWVLNMARIAVMRYGIRGLLIDPYNELDSRRGRDVTETDYIKEMLTRVRKFARETDCHVWFVAHPRQQHAARTGGKGGGGAGGSSPGLYDISGSAHWFNKTDNGIVVHRRFEVRADPLSGKEVRMALPEVEIKLQKVRNKDVGTQGQTYLLYDRPTGRYADCEAWPDKALDGVERRNRDLGYLPPSSQPPQQQQQQQAAAATQPGTAALPAAAGGSVVDTTATPVATSPPQQQASDWQLQQKQYARLGGPYPPPFNPPPPESHTQAYHHHQYPAHARQSGPVGRNGTYQRTVASGATTRTSSARPSVAGAAPMSTRSTTWSQGAAARAAKPNSALAKKKSNIVGDKEKRAREARSRATQQPPEEEEEEDYAALAAGALQAERAAGISSGGGGGALGRTMGGFHLQEELEDEYEDEDEEGGVGGVGGKRTRGAGAPRITGRRRVQVERDGQFVDKPEERPKSLAQTIAENEGGCDG</sequence>
<feature type="region of interest" description="Disordered" evidence="1">
    <location>
        <begin position="1012"/>
        <end position="1063"/>
    </location>
</feature>
<dbReference type="Pfam" id="PF13481">
    <property type="entry name" value="AAA_25"/>
    <property type="match status" value="1"/>
</dbReference>
<feature type="compositionally biased region" description="Low complexity" evidence="1">
    <location>
        <begin position="326"/>
        <end position="380"/>
    </location>
</feature>
<feature type="compositionally biased region" description="Low complexity" evidence="1">
    <location>
        <begin position="1050"/>
        <end position="1060"/>
    </location>
</feature>
<feature type="compositionally biased region" description="Low complexity" evidence="1">
    <location>
        <begin position="1025"/>
        <end position="1042"/>
    </location>
</feature>
<feature type="compositionally biased region" description="Low complexity" evidence="1">
    <location>
        <begin position="703"/>
        <end position="715"/>
    </location>
</feature>
<feature type="region of interest" description="Disordered" evidence="1">
    <location>
        <begin position="1647"/>
        <end position="1714"/>
    </location>
</feature>
<dbReference type="GO" id="GO:0005524">
    <property type="term" value="F:ATP binding"/>
    <property type="evidence" value="ECO:0007669"/>
    <property type="project" value="InterPro"/>
</dbReference>
<feature type="compositionally biased region" description="Basic and acidic residues" evidence="1">
    <location>
        <begin position="1583"/>
        <end position="1594"/>
    </location>
</feature>
<dbReference type="STRING" id="3055.A0A2K3D3N5"/>
<feature type="compositionally biased region" description="Low complexity" evidence="1">
    <location>
        <begin position="301"/>
        <end position="313"/>
    </location>
</feature>
<gene>
    <name evidence="3" type="ORF">CHLRE_12g514950v5</name>
</gene>
<feature type="compositionally biased region" description="Polar residues" evidence="1">
    <location>
        <begin position="1525"/>
        <end position="1543"/>
    </location>
</feature>
<evidence type="ECO:0000313" key="4">
    <source>
        <dbReference type="Proteomes" id="UP000006906"/>
    </source>
</evidence>
<feature type="compositionally biased region" description="Low complexity" evidence="1">
    <location>
        <begin position="1422"/>
        <end position="1453"/>
    </location>
</feature>
<feature type="region of interest" description="Disordered" evidence="1">
    <location>
        <begin position="703"/>
        <end position="731"/>
    </location>
</feature>
<dbReference type="Proteomes" id="UP000006906">
    <property type="component" value="Chromosome 12"/>
</dbReference>
<dbReference type="InterPro" id="IPR007694">
    <property type="entry name" value="DNA_helicase_DnaB-like_C"/>
</dbReference>
<dbReference type="GO" id="GO:0006260">
    <property type="term" value="P:DNA replication"/>
    <property type="evidence" value="ECO:0007669"/>
    <property type="project" value="InterPro"/>
</dbReference>
<feature type="region of interest" description="Disordered" evidence="1">
    <location>
        <begin position="1"/>
        <end position="65"/>
    </location>
</feature>
<feature type="region of interest" description="Disordered" evidence="1">
    <location>
        <begin position="480"/>
        <end position="666"/>
    </location>
</feature>
<dbReference type="Gene3D" id="3.40.1360.10">
    <property type="match status" value="1"/>
</dbReference>
<dbReference type="GO" id="GO:0003678">
    <property type="term" value="F:DNA helicase activity"/>
    <property type="evidence" value="ECO:0000318"/>
    <property type="project" value="GO_Central"/>
</dbReference>
<feature type="region of interest" description="Disordered" evidence="1">
    <location>
        <begin position="1417"/>
        <end position="1609"/>
    </location>
</feature>
<feature type="compositionally biased region" description="Polar residues" evidence="1">
    <location>
        <begin position="1457"/>
        <end position="1482"/>
    </location>
</feature>
<dbReference type="EMBL" id="CM008973">
    <property type="protein sequence ID" value="PNW75152.1"/>
    <property type="molecule type" value="Genomic_DNA"/>
</dbReference>
<dbReference type="GO" id="GO:0043139">
    <property type="term" value="F:5'-3' DNA helicase activity"/>
    <property type="evidence" value="ECO:0007669"/>
    <property type="project" value="InterPro"/>
</dbReference>
<dbReference type="OrthoDB" id="1898560at2759"/>
<reference evidence="3 4" key="1">
    <citation type="journal article" date="2007" name="Science">
        <title>The Chlamydomonas genome reveals the evolution of key animal and plant functions.</title>
        <authorList>
            <person name="Merchant S.S."/>
            <person name="Prochnik S.E."/>
            <person name="Vallon O."/>
            <person name="Harris E.H."/>
            <person name="Karpowicz S.J."/>
            <person name="Witman G.B."/>
            <person name="Terry A."/>
            <person name="Salamov A."/>
            <person name="Fritz-Laylin L.K."/>
            <person name="Marechal-Drouard L."/>
            <person name="Marshall W.F."/>
            <person name="Qu L.H."/>
            <person name="Nelson D.R."/>
            <person name="Sanderfoot A.A."/>
            <person name="Spalding M.H."/>
            <person name="Kapitonov V.V."/>
            <person name="Ren Q."/>
            <person name="Ferris P."/>
            <person name="Lindquist E."/>
            <person name="Shapiro H."/>
            <person name="Lucas S.M."/>
            <person name="Grimwood J."/>
            <person name="Schmutz J."/>
            <person name="Cardol P."/>
            <person name="Cerutti H."/>
            <person name="Chanfreau G."/>
            <person name="Chen C.L."/>
            <person name="Cognat V."/>
            <person name="Croft M.T."/>
            <person name="Dent R."/>
            <person name="Dutcher S."/>
            <person name="Fernandez E."/>
            <person name="Fukuzawa H."/>
            <person name="Gonzalez-Ballester D."/>
            <person name="Gonzalez-Halphen D."/>
            <person name="Hallmann A."/>
            <person name="Hanikenne M."/>
            <person name="Hippler M."/>
            <person name="Inwood W."/>
            <person name="Jabbari K."/>
            <person name="Kalanon M."/>
            <person name="Kuras R."/>
            <person name="Lefebvre P.A."/>
            <person name="Lemaire S.D."/>
            <person name="Lobanov A.V."/>
            <person name="Lohr M."/>
            <person name="Manuell A."/>
            <person name="Meier I."/>
            <person name="Mets L."/>
            <person name="Mittag M."/>
            <person name="Mittelmeier T."/>
            <person name="Moroney J.V."/>
            <person name="Moseley J."/>
            <person name="Napoli C."/>
            <person name="Nedelcu A.M."/>
            <person name="Niyogi K."/>
            <person name="Novoselov S.V."/>
            <person name="Paulsen I.T."/>
            <person name="Pazour G."/>
            <person name="Purton S."/>
            <person name="Ral J.P."/>
            <person name="Riano-Pachon D.M."/>
            <person name="Riekhof W."/>
            <person name="Rymarquis L."/>
            <person name="Schroda M."/>
            <person name="Stern D."/>
            <person name="Umen J."/>
            <person name="Willows R."/>
            <person name="Wilson N."/>
            <person name="Zimmer S.L."/>
            <person name="Allmer J."/>
            <person name="Balk J."/>
            <person name="Bisova K."/>
            <person name="Chen C.J."/>
            <person name="Elias M."/>
            <person name="Gendler K."/>
            <person name="Hauser C."/>
            <person name="Lamb M.R."/>
            <person name="Ledford H."/>
            <person name="Long J.C."/>
            <person name="Minagawa J."/>
            <person name="Page M.D."/>
            <person name="Pan J."/>
            <person name="Pootakham W."/>
            <person name="Roje S."/>
            <person name="Rose A."/>
            <person name="Stahlberg E."/>
            <person name="Terauchi A.M."/>
            <person name="Yang P."/>
            <person name="Ball S."/>
            <person name="Bowler C."/>
            <person name="Dieckmann C.L."/>
            <person name="Gladyshev V.N."/>
            <person name="Green P."/>
            <person name="Jorgensen R."/>
            <person name="Mayfield S."/>
            <person name="Mueller-Roeber B."/>
            <person name="Rajamani S."/>
            <person name="Sayre R.T."/>
            <person name="Brokstein P."/>
            <person name="Dubchak I."/>
            <person name="Goodstein D."/>
            <person name="Hornick L."/>
            <person name="Huang Y.W."/>
            <person name="Jhaveri J."/>
            <person name="Luo Y."/>
            <person name="Martinez D."/>
            <person name="Ngau W.C."/>
            <person name="Otillar B."/>
            <person name="Poliakov A."/>
            <person name="Porter A."/>
            <person name="Szajkowski L."/>
            <person name="Werner G."/>
            <person name="Zhou K."/>
            <person name="Grigoriev I.V."/>
            <person name="Rokhsar D.S."/>
            <person name="Grossman A.R."/>
        </authorList>
    </citation>
    <scope>NUCLEOTIDE SEQUENCE [LARGE SCALE GENOMIC DNA]</scope>
    <source>
        <strain evidence="4">CC-503</strain>
    </source>
</reference>
<feature type="compositionally biased region" description="Low complexity" evidence="1">
    <location>
        <begin position="1"/>
        <end position="28"/>
    </location>
</feature>
<dbReference type="PANTHER" id="PTHR12873">
    <property type="entry name" value="T7-LIKE MITOCHONDRIAL DNA HELICASE"/>
    <property type="match status" value="1"/>
</dbReference>
<evidence type="ECO:0000256" key="1">
    <source>
        <dbReference type="SAM" id="MobiDB-lite"/>
    </source>
</evidence>
<feature type="compositionally biased region" description="Basic and acidic residues" evidence="1">
    <location>
        <begin position="599"/>
        <end position="608"/>
    </location>
</feature>
<feature type="compositionally biased region" description="Acidic residues" evidence="1">
    <location>
        <begin position="1647"/>
        <end position="1658"/>
    </location>
</feature>
<dbReference type="ExpressionAtlas" id="A0A2K3D3N5">
    <property type="expression patterns" value="baseline"/>
</dbReference>
<dbReference type="GeneID" id="5728554"/>
<name>A0A2K3D3N5_CHLRE</name>
<feature type="compositionally biased region" description="Low complexity" evidence="1">
    <location>
        <begin position="429"/>
        <end position="443"/>
    </location>
</feature>